<sequence>MHAQSPSLQSFLLLSLFVFDVAATPIVRSQDAKAGNANHIFNAIHSSMRQWGSSLNHNGMSFFMATVPADTQLYHGSSSEDVVKGMEWLAFEPEHALVFARSRGPGGSRPGHGPENGEEKEWEELQRQGEHGHEEDCDMGPDPWSRQGHAHMPPPPDMHHPPHLPPGRFHGPPDEDTLLPPHPPPPSHRDSHPPPPPPPHHNSPPDAPPHRNPPPGPSPSHDDDELQRLFSENPPQPLPSTGKGYLHTYIPTRALRLLYVDGLSAGKTSNGTLDSQDILLLNKTVPQNSPMGGELLRADGLCNLASTLWEGKIDGILRMEAGFEIILCDFASTVVRKSIVTYDGQKDDRPDGPPGVGRGKRGTFGGWRYIQAVSERYHGIGGGRVTLDYDNFVSVFAYDGEDAAGLGLWDNDVVSDTPHPRLGNASPEQLGEIRNAVTAMVLGSGEIGEGRDWQAVADMVVQRYGEAIHYLHTDTSVRRSKEAFAKYLSALLRPFVSPSARNATLETERCVAQVIPPFPLPPSSSPSLAHTTLHVVTTHICGTLLNALDASTLTLSRSLAATSSPPYHALDLVDGLVGYLQWTAWKECGPCADQEVCFVPIWPMGSLENHKKPQCVTEDGVGEGYWGHMGPPPEGHRPGGERPGHARVGPEGPKLEKHQGMDGRGRPSSAHGRWEHGREGKRPQHGGRRKSGHCAPPRHGAPPKHVHSPGHGGWDRGIWSQLRSGLMQVMAWFGPSPVAHEVGVKVNFVDTR</sequence>
<name>A0A177BX30_9PLEO</name>
<dbReference type="RefSeq" id="XP_018030061.1">
    <property type="nucleotide sequence ID" value="XM_018179602.1"/>
</dbReference>
<feature type="compositionally biased region" description="Basic and acidic residues" evidence="1">
    <location>
        <begin position="634"/>
        <end position="644"/>
    </location>
</feature>
<protein>
    <submittedName>
        <fullName evidence="3">Uncharacterized protein</fullName>
    </submittedName>
</protein>
<proteinExistence type="predicted"/>
<keyword evidence="2" id="KW-0732">Signal</keyword>
<feature type="compositionally biased region" description="Basic and acidic residues" evidence="1">
    <location>
        <begin position="115"/>
        <end position="134"/>
    </location>
</feature>
<dbReference type="InterPro" id="IPR038921">
    <property type="entry name" value="YOR389W-like"/>
</dbReference>
<gene>
    <name evidence="3" type="ORF">CC84DRAFT_1169214</name>
</gene>
<evidence type="ECO:0000313" key="4">
    <source>
        <dbReference type="Proteomes" id="UP000077069"/>
    </source>
</evidence>
<dbReference type="GeneID" id="28763088"/>
<keyword evidence="4" id="KW-1185">Reference proteome</keyword>
<feature type="compositionally biased region" description="Basic residues" evidence="1">
    <location>
        <begin position="683"/>
        <end position="692"/>
    </location>
</feature>
<feature type="region of interest" description="Disordered" evidence="1">
    <location>
        <begin position="626"/>
        <end position="714"/>
    </location>
</feature>
<evidence type="ECO:0000313" key="3">
    <source>
        <dbReference type="EMBL" id="OAF99695.1"/>
    </source>
</evidence>
<evidence type="ECO:0000256" key="2">
    <source>
        <dbReference type="SAM" id="SignalP"/>
    </source>
</evidence>
<dbReference type="PANTHER" id="PTHR35204:SF1">
    <property type="entry name" value="ENTEROTOXIN"/>
    <property type="match status" value="1"/>
</dbReference>
<accession>A0A177BX30</accession>
<dbReference type="STRING" id="1460663.A0A177BX30"/>
<evidence type="ECO:0000256" key="1">
    <source>
        <dbReference type="SAM" id="MobiDB-lite"/>
    </source>
</evidence>
<reference evidence="3 4" key="1">
    <citation type="submission" date="2016-05" db="EMBL/GenBank/DDBJ databases">
        <title>Comparative analysis of secretome profiles of manganese(II)-oxidizing ascomycete fungi.</title>
        <authorList>
            <consortium name="DOE Joint Genome Institute"/>
            <person name="Zeiner C.A."/>
            <person name="Purvine S.O."/>
            <person name="Zink E.M."/>
            <person name="Wu S."/>
            <person name="Pasa-Tolic L."/>
            <person name="Chaput D.L."/>
            <person name="Haridas S."/>
            <person name="Grigoriev I.V."/>
            <person name="Santelli C.M."/>
            <person name="Hansel C.M."/>
        </authorList>
    </citation>
    <scope>NUCLEOTIDE SEQUENCE [LARGE SCALE GENOMIC DNA]</scope>
    <source>
        <strain evidence="3 4">AP3s5-JAC2a</strain>
    </source>
</reference>
<feature type="signal peptide" evidence="2">
    <location>
        <begin position="1"/>
        <end position="23"/>
    </location>
</feature>
<dbReference type="OrthoDB" id="10261782at2759"/>
<dbReference type="Proteomes" id="UP000077069">
    <property type="component" value="Unassembled WGS sequence"/>
</dbReference>
<feature type="compositionally biased region" description="Basic and acidic residues" evidence="1">
    <location>
        <begin position="672"/>
        <end position="682"/>
    </location>
</feature>
<feature type="compositionally biased region" description="Pro residues" evidence="1">
    <location>
        <begin position="193"/>
        <end position="218"/>
    </location>
</feature>
<dbReference type="AlphaFoldDB" id="A0A177BX30"/>
<feature type="region of interest" description="Disordered" evidence="1">
    <location>
        <begin position="101"/>
        <end position="245"/>
    </location>
</feature>
<feature type="compositionally biased region" description="Basic and acidic residues" evidence="1">
    <location>
        <begin position="653"/>
        <end position="665"/>
    </location>
</feature>
<dbReference type="PANTHER" id="PTHR35204">
    <property type="entry name" value="YALI0A21131P"/>
    <property type="match status" value="1"/>
</dbReference>
<feature type="chain" id="PRO_5008057423" evidence="2">
    <location>
        <begin position="24"/>
        <end position="752"/>
    </location>
</feature>
<organism evidence="3 4">
    <name type="scientific">Paraphaeosphaeria sporulosa</name>
    <dbReference type="NCBI Taxonomy" id="1460663"/>
    <lineage>
        <taxon>Eukaryota</taxon>
        <taxon>Fungi</taxon>
        <taxon>Dikarya</taxon>
        <taxon>Ascomycota</taxon>
        <taxon>Pezizomycotina</taxon>
        <taxon>Dothideomycetes</taxon>
        <taxon>Pleosporomycetidae</taxon>
        <taxon>Pleosporales</taxon>
        <taxon>Massarineae</taxon>
        <taxon>Didymosphaeriaceae</taxon>
        <taxon>Paraphaeosphaeria</taxon>
    </lineage>
</organism>
<dbReference type="EMBL" id="KV441561">
    <property type="protein sequence ID" value="OAF99695.1"/>
    <property type="molecule type" value="Genomic_DNA"/>
</dbReference>
<dbReference type="InParanoid" id="A0A177BX30"/>